<proteinExistence type="predicted"/>
<dbReference type="EMBL" id="JAWLKE010000007">
    <property type="protein sequence ID" value="MDV6232830.1"/>
    <property type="molecule type" value="Genomic_DNA"/>
</dbReference>
<dbReference type="RefSeq" id="WP_317533482.1">
    <property type="nucleotide sequence ID" value="NZ_JAWLKE010000007.1"/>
</dbReference>
<comment type="caution">
    <text evidence="1">The sequence shown here is derived from an EMBL/GenBank/DDBJ whole genome shotgun (WGS) entry which is preliminary data.</text>
</comment>
<evidence type="ECO:0000313" key="1">
    <source>
        <dbReference type="EMBL" id="MDV6232830.1"/>
    </source>
</evidence>
<evidence type="ECO:0000313" key="2">
    <source>
        <dbReference type="Proteomes" id="UP001185899"/>
    </source>
</evidence>
<protein>
    <submittedName>
        <fullName evidence="1">YdeI/OmpD-associated family protein</fullName>
    </submittedName>
</protein>
<reference evidence="1 2" key="1">
    <citation type="submission" date="2023-10" db="EMBL/GenBank/DDBJ databases">
        <title>Development of a sustainable strategy for remediation of hydrocarbon-contaminated territories based on the waste exchange concept.</title>
        <authorList>
            <person name="Krivoruchko A."/>
        </authorList>
    </citation>
    <scope>NUCLEOTIDE SEQUENCE [LARGE SCALE GENOMIC DNA]</scope>
    <source>
        <strain evidence="1 2">IEGM 1322</strain>
    </source>
</reference>
<dbReference type="Pfam" id="PF13376">
    <property type="entry name" value="OmdA"/>
    <property type="match status" value="1"/>
</dbReference>
<accession>A0ABU4B2U6</accession>
<keyword evidence="2" id="KW-1185">Reference proteome</keyword>
<sequence>MAVMDDAPRVHAETRAQWRKWLSAHHGAAESAWLVSWKKATGKPAISYDAAVAEALAVGWVDSRPRKLDDERTMLYFSPRKPASAWSRPNKIRIEALREAGLMLPAGERAVQAAVANGAWTVLDEVEDLIVPEDLAAAFAEHVDAENNWNQFPPSARRGILEWIVTAKRPETRASRVHETARLASIGERAARWQPKRDRQPG</sequence>
<organism evidence="1 2">
    <name type="scientific">Rhodococcus cercidiphylli</name>
    <dbReference type="NCBI Taxonomy" id="489916"/>
    <lineage>
        <taxon>Bacteria</taxon>
        <taxon>Bacillati</taxon>
        <taxon>Actinomycetota</taxon>
        <taxon>Actinomycetes</taxon>
        <taxon>Mycobacteriales</taxon>
        <taxon>Nocardiaceae</taxon>
        <taxon>Rhodococcus</taxon>
    </lineage>
</organism>
<gene>
    <name evidence="1" type="ORF">R3P95_19930</name>
</gene>
<dbReference type="Proteomes" id="UP001185899">
    <property type="component" value="Unassembled WGS sequence"/>
</dbReference>
<name>A0ABU4B2U6_9NOCA</name>